<keyword evidence="1" id="KW-1133">Transmembrane helix</keyword>
<dbReference type="RefSeq" id="WP_377940797.1">
    <property type="nucleotide sequence ID" value="NZ_JBHUCX010000004.1"/>
</dbReference>
<proteinExistence type="predicted"/>
<evidence type="ECO:0000256" key="1">
    <source>
        <dbReference type="SAM" id="Phobius"/>
    </source>
</evidence>
<dbReference type="EMBL" id="JBHUCX010000004">
    <property type="protein sequence ID" value="MFD1673410.1"/>
    <property type="molecule type" value="Genomic_DNA"/>
</dbReference>
<accession>A0ABW4JBU5</accession>
<gene>
    <name evidence="2" type="ORF">ACFSB2_01565</name>
</gene>
<evidence type="ECO:0000313" key="3">
    <source>
        <dbReference type="Proteomes" id="UP001597079"/>
    </source>
</evidence>
<name>A0ABW4JBU5_9BACL</name>
<feature type="transmembrane region" description="Helical" evidence="1">
    <location>
        <begin position="52"/>
        <end position="70"/>
    </location>
</feature>
<keyword evidence="1" id="KW-0812">Transmembrane</keyword>
<keyword evidence="3" id="KW-1185">Reference proteome</keyword>
<protein>
    <recommendedName>
        <fullName evidence="4">DUF4179 domain-containing protein</fullName>
    </recommendedName>
</protein>
<evidence type="ECO:0008006" key="4">
    <source>
        <dbReference type="Google" id="ProtNLM"/>
    </source>
</evidence>
<sequence length="337" mass="37552">MVDSEDQEMRDLMKQLTDVPFRDELRARILTEVRAAQTPVPKGRKRRLWGRYTAMVSSLVAAGLFCAFMVDQKQQHQQAPVTTAKRVPYNASSTEFGLAQAPVQIVDMHIGTHPGDPWKDGEVLAELKNTSNQPVASADMFGVLSFSPKSTPNQENWITIVNGPNQTIQPGQTVKWWFHPSGSVLRSGSGDQLTEVPHLSFYASHLVAPSQADTVWKRSGLAVNENDLYVQPYDLGNGQQSVQVNAKLTNTTKKTIDLHNVLAVIWFASSDKQSFVSQNSIRFMYHVTPQSADDTWPTVVKPNQTVKVNFVVLSDMSSDFFSRTPHVIIIDDPQQTS</sequence>
<comment type="caution">
    <text evidence="2">The sequence shown here is derived from an EMBL/GenBank/DDBJ whole genome shotgun (WGS) entry which is preliminary data.</text>
</comment>
<organism evidence="2 3">
    <name type="scientific">Alicyclobacillus fodiniaquatilis</name>
    <dbReference type="NCBI Taxonomy" id="1661150"/>
    <lineage>
        <taxon>Bacteria</taxon>
        <taxon>Bacillati</taxon>
        <taxon>Bacillota</taxon>
        <taxon>Bacilli</taxon>
        <taxon>Bacillales</taxon>
        <taxon>Alicyclobacillaceae</taxon>
        <taxon>Alicyclobacillus</taxon>
    </lineage>
</organism>
<reference evidence="3" key="1">
    <citation type="journal article" date="2019" name="Int. J. Syst. Evol. Microbiol.">
        <title>The Global Catalogue of Microorganisms (GCM) 10K type strain sequencing project: providing services to taxonomists for standard genome sequencing and annotation.</title>
        <authorList>
            <consortium name="The Broad Institute Genomics Platform"/>
            <consortium name="The Broad Institute Genome Sequencing Center for Infectious Disease"/>
            <person name="Wu L."/>
            <person name="Ma J."/>
        </authorList>
    </citation>
    <scope>NUCLEOTIDE SEQUENCE [LARGE SCALE GENOMIC DNA]</scope>
    <source>
        <strain evidence="3">CGMCC 1.12286</strain>
    </source>
</reference>
<keyword evidence="1" id="KW-0472">Membrane</keyword>
<evidence type="ECO:0000313" key="2">
    <source>
        <dbReference type="EMBL" id="MFD1673410.1"/>
    </source>
</evidence>
<dbReference type="Proteomes" id="UP001597079">
    <property type="component" value="Unassembled WGS sequence"/>
</dbReference>